<proteinExistence type="predicted"/>
<reference evidence="2" key="1">
    <citation type="journal article" date="2017" name="Nat. Ecol. Evol.">
        <title>Genome expansion and lineage-specific genetic innovations in the forest pathogenic fungi Armillaria.</title>
        <authorList>
            <person name="Sipos G."/>
            <person name="Prasanna A.N."/>
            <person name="Walter M.C."/>
            <person name="O'Connor E."/>
            <person name="Balint B."/>
            <person name="Krizsan K."/>
            <person name="Kiss B."/>
            <person name="Hess J."/>
            <person name="Varga T."/>
            <person name="Slot J."/>
            <person name="Riley R."/>
            <person name="Boka B."/>
            <person name="Rigling D."/>
            <person name="Barry K."/>
            <person name="Lee J."/>
            <person name="Mihaltcheva S."/>
            <person name="LaButti K."/>
            <person name="Lipzen A."/>
            <person name="Waldron R."/>
            <person name="Moloney N.M."/>
            <person name="Sperisen C."/>
            <person name="Kredics L."/>
            <person name="Vagvoelgyi C."/>
            <person name="Patrignani A."/>
            <person name="Fitzpatrick D."/>
            <person name="Nagy I."/>
            <person name="Doyle S."/>
            <person name="Anderson J.B."/>
            <person name="Grigoriev I.V."/>
            <person name="Gueldener U."/>
            <person name="Muensterkoetter M."/>
            <person name="Nagy L.G."/>
        </authorList>
    </citation>
    <scope>NUCLEOTIDE SEQUENCE [LARGE SCALE GENOMIC DNA]</scope>
    <source>
        <strain evidence="2">Ar21-2</strain>
    </source>
</reference>
<gene>
    <name evidence="1" type="ORF">ARMGADRAFT_1036630</name>
</gene>
<dbReference type="AlphaFoldDB" id="A0A2H3DCF2"/>
<accession>A0A2H3DCF2</accession>
<protein>
    <submittedName>
        <fullName evidence="1">Uncharacterized protein</fullName>
    </submittedName>
</protein>
<name>A0A2H3DCF2_ARMGA</name>
<dbReference type="Proteomes" id="UP000217790">
    <property type="component" value="Unassembled WGS sequence"/>
</dbReference>
<keyword evidence="2" id="KW-1185">Reference proteome</keyword>
<organism evidence="1 2">
    <name type="scientific">Armillaria gallica</name>
    <name type="common">Bulbous honey fungus</name>
    <name type="synonym">Armillaria bulbosa</name>
    <dbReference type="NCBI Taxonomy" id="47427"/>
    <lineage>
        <taxon>Eukaryota</taxon>
        <taxon>Fungi</taxon>
        <taxon>Dikarya</taxon>
        <taxon>Basidiomycota</taxon>
        <taxon>Agaricomycotina</taxon>
        <taxon>Agaricomycetes</taxon>
        <taxon>Agaricomycetidae</taxon>
        <taxon>Agaricales</taxon>
        <taxon>Marasmiineae</taxon>
        <taxon>Physalacriaceae</taxon>
        <taxon>Armillaria</taxon>
    </lineage>
</organism>
<dbReference type="InParanoid" id="A0A2H3DCF2"/>
<dbReference type="OrthoDB" id="3267672at2759"/>
<sequence>MAGWLDEFQGDVNVDDLQGFWRGKELASLSDEKKQEILWELAEMGFCLEAYALHHHAASLDIDDEQCRKDVVHCFPYGTKHPVCMDIGSANFGLAHPSWLERALYLFSLCKMMSHWNGDQPDFLCTYNLNGYIKNEYLDLEKQVVSHYTDTFFLYFGHALTVPHLLHHDPDPNYTPKASATADVPMRKLFMAANPTPSCLVPTCTMDFSFSNTTTTTATPTGSLEMADDIPGLFPANIHCFLQDFLFNSDLSELTHSPAFLVENYETWIAPKAFKFFHDCKTTFSSSLFPESVTVHDMKYFCQFILPDGIVSHPYFSLDNSEKWICSLAFQMFCDWKHEQQDISTATANRTQSSIYSPHTTPSAAYSGPLGSSALRDNLLESPCECYSNQLASEFANLPDSDDPYMLISCPTDVLKMLLPTLYIPSKRKCTISDANNADISALPSLPSQLKFTPSLKRPRWESNSSQGPITMTKRLKLDHIVEDLPREEKIGYLVDLSASQDKYFKCNGAEQSMIVLIQGNSQDSWSGSSSKIGGDAWISDIFGDGSIQCRCAKFNCNGIKACYYFNPDMFGLEYKRYEHDKEPSRAIWKDRLNANQLEEMEPSQILPRFKSILGKAFYVSCQNALLNNEKGHICIEIEANINEDDLWAMLEEDGRIPGRMTSATVNCPIILHPLTHMQSCEYMHIVDEQVQYAPIMQKSCLSELVIFTPVNEHRES</sequence>
<evidence type="ECO:0000313" key="1">
    <source>
        <dbReference type="EMBL" id="PBK85146.1"/>
    </source>
</evidence>
<dbReference type="EMBL" id="KZ293693">
    <property type="protein sequence ID" value="PBK85146.1"/>
    <property type="molecule type" value="Genomic_DNA"/>
</dbReference>
<evidence type="ECO:0000313" key="2">
    <source>
        <dbReference type="Proteomes" id="UP000217790"/>
    </source>
</evidence>